<sequence>MKINKKTTHEIIEFLSKYYSNQYASLVTGSYVEGTNNEFSDVDTIIFTKDRNNVFNEMVLYKDLKLQTIIIPVQNIQEILWIDYLTGQGTFVNMIAKGHIIFDQDDFLKSLISHTKELETHGVKPLSDYENYMARVKITSLLFDVMGAEDIDEHLYTIINLIDLVTQFKLKANGSWCSDGKYRMKLIKALDAEFYQKLTAAVADIYGNKNKENIINLTKELLEQHGGILPYYSKAHTLSKVSEDYLVVELDNSSNMEMLKNTIRVLREFIENIKQYKEIDCYFFSSKPVSKNKTEENIYLVINTKKEFINDFLIEHLNFFITGKENILRLQFPFQYDPVYRFSTKKTYNKLAPLFYRISKLITEKKGAMFNASHQIPFAVHLLKEAKNTWFADCPDMFSPFLKYLFECWFVFTYDDGLSFKTEVLLEKKKINLEKFEALFHGQQLQLRSSYNSESLIPKEVVAILKKISKFPEIKNIPVYKAYITPSGLSEMQRKQWSLFREIIFKTFSILFIDNRLISYIPFVVNKLELND</sequence>
<proteinExistence type="predicted"/>
<dbReference type="CDD" id="cd05403">
    <property type="entry name" value="NT_KNTase_like"/>
    <property type="match status" value="1"/>
</dbReference>
<reference evidence="2 3" key="1">
    <citation type="submission" date="2014-12" db="EMBL/GenBank/DDBJ databases">
        <title>Genome sequence of Flavobacterium anhuiense RCM74.</title>
        <authorList>
            <person name="Kim J.F."/>
            <person name="Song J.Y."/>
            <person name="Kwak M.-J."/>
            <person name="Lee S.-W."/>
        </authorList>
    </citation>
    <scope>NUCLEOTIDE SEQUENCE [LARGE SCALE GENOMIC DNA]</scope>
    <source>
        <strain evidence="2 3">RCM74</strain>
    </source>
</reference>
<dbReference type="RefSeq" id="WP_129748782.1">
    <property type="nucleotide sequence ID" value="NZ_JUIV01000022.1"/>
</dbReference>
<protein>
    <submittedName>
        <fullName evidence="2">DNA polymerase beta domain protein region</fullName>
    </submittedName>
</protein>
<dbReference type="OrthoDB" id="1397801at2"/>
<dbReference type="SUPFAM" id="SSF81301">
    <property type="entry name" value="Nucleotidyltransferase"/>
    <property type="match status" value="1"/>
</dbReference>
<accession>A0A444VT87</accession>
<gene>
    <name evidence="2" type="ORF">NU08_4098</name>
</gene>
<dbReference type="InterPro" id="IPR043519">
    <property type="entry name" value="NT_sf"/>
</dbReference>
<comment type="caution">
    <text evidence="2">The sequence shown here is derived from an EMBL/GenBank/DDBJ whole genome shotgun (WGS) entry which is preliminary data.</text>
</comment>
<organism evidence="2 3">
    <name type="scientific">Flavobacterium anhuiense</name>
    <dbReference type="NCBI Taxonomy" id="459526"/>
    <lineage>
        <taxon>Bacteria</taxon>
        <taxon>Pseudomonadati</taxon>
        <taxon>Bacteroidota</taxon>
        <taxon>Flavobacteriia</taxon>
        <taxon>Flavobacteriales</taxon>
        <taxon>Flavobacteriaceae</taxon>
        <taxon>Flavobacterium</taxon>
    </lineage>
</organism>
<evidence type="ECO:0000313" key="3">
    <source>
        <dbReference type="Proteomes" id="UP000290433"/>
    </source>
</evidence>
<dbReference type="Pfam" id="PF01909">
    <property type="entry name" value="NTP_transf_2"/>
    <property type="match status" value="1"/>
</dbReference>
<dbReference type="Proteomes" id="UP000290433">
    <property type="component" value="Unassembled WGS sequence"/>
</dbReference>
<dbReference type="InterPro" id="IPR002934">
    <property type="entry name" value="Polymerase_NTP_transf_dom"/>
</dbReference>
<name>A0A444VT87_9FLAO</name>
<feature type="domain" description="Polymerase nucleotidyl transferase" evidence="1">
    <location>
        <begin position="10"/>
        <end position="63"/>
    </location>
</feature>
<evidence type="ECO:0000313" key="2">
    <source>
        <dbReference type="EMBL" id="RYJ36837.1"/>
    </source>
</evidence>
<evidence type="ECO:0000259" key="1">
    <source>
        <dbReference type="Pfam" id="PF01909"/>
    </source>
</evidence>
<dbReference type="Gene3D" id="3.30.460.10">
    <property type="entry name" value="Beta Polymerase, domain 2"/>
    <property type="match status" value="1"/>
</dbReference>
<dbReference type="GO" id="GO:0016779">
    <property type="term" value="F:nucleotidyltransferase activity"/>
    <property type="evidence" value="ECO:0007669"/>
    <property type="project" value="InterPro"/>
</dbReference>
<dbReference type="AlphaFoldDB" id="A0A444VT87"/>
<dbReference type="EMBL" id="JUIV01000022">
    <property type="protein sequence ID" value="RYJ36837.1"/>
    <property type="molecule type" value="Genomic_DNA"/>
</dbReference>